<dbReference type="EMBL" id="FOQO01000002">
    <property type="protein sequence ID" value="SFI11856.1"/>
    <property type="molecule type" value="Genomic_DNA"/>
</dbReference>
<gene>
    <name evidence="1" type="ORF">SAMN05444682_102381</name>
</gene>
<dbReference type="STRING" id="1477437.SAMN05444682_102381"/>
<accession>A0A1I3FL08</accession>
<evidence type="ECO:0008006" key="3">
    <source>
        <dbReference type="Google" id="ProtNLM"/>
    </source>
</evidence>
<proteinExistence type="predicted"/>
<evidence type="ECO:0000313" key="1">
    <source>
        <dbReference type="EMBL" id="SFI11856.1"/>
    </source>
</evidence>
<dbReference type="Proteomes" id="UP000198670">
    <property type="component" value="Unassembled WGS sequence"/>
</dbReference>
<protein>
    <recommendedName>
        <fullName evidence="3">ABC transporter ATPase</fullName>
    </recommendedName>
</protein>
<organism evidence="1 2">
    <name type="scientific">Parapedobacter indicus</name>
    <dbReference type="NCBI Taxonomy" id="1477437"/>
    <lineage>
        <taxon>Bacteria</taxon>
        <taxon>Pseudomonadati</taxon>
        <taxon>Bacteroidota</taxon>
        <taxon>Sphingobacteriia</taxon>
        <taxon>Sphingobacteriales</taxon>
        <taxon>Sphingobacteriaceae</taxon>
        <taxon>Parapedobacter</taxon>
    </lineage>
</organism>
<evidence type="ECO:0000313" key="2">
    <source>
        <dbReference type="Proteomes" id="UP000198670"/>
    </source>
</evidence>
<dbReference type="RefSeq" id="WP_090625299.1">
    <property type="nucleotide sequence ID" value="NZ_FOQO01000002.1"/>
</dbReference>
<reference evidence="1 2" key="1">
    <citation type="submission" date="2016-10" db="EMBL/GenBank/DDBJ databases">
        <authorList>
            <person name="de Groot N.N."/>
        </authorList>
    </citation>
    <scope>NUCLEOTIDE SEQUENCE [LARGE SCALE GENOMIC DNA]</scope>
    <source>
        <strain evidence="1 2">RK1</strain>
    </source>
</reference>
<sequence>MERVWIYQAGRSLTDAESRYVLDKLEGFTSAWKAHGKPLAAKAEIRYGRFIIIMVDDGVAPPTGCSIDKSVHLLKEIERELEVTLFDRMQIAYRDNGAIHVVSRAEFEKLLEQGDITHQTVVFNNLVATYPDLETKWEVPMSESWHAQVFR</sequence>
<dbReference type="AlphaFoldDB" id="A0A1I3FL08"/>
<dbReference type="OrthoDB" id="978691at2"/>
<name>A0A1I3FL08_9SPHI</name>
<keyword evidence="2" id="KW-1185">Reference proteome</keyword>